<name>A0ABU3TQ24_9BACT</name>
<dbReference type="SUPFAM" id="SSF51905">
    <property type="entry name" value="FAD/NAD(P)-binding domain"/>
    <property type="match status" value="1"/>
</dbReference>
<dbReference type="RefSeq" id="WP_315576490.1">
    <property type="nucleotide sequence ID" value="NZ_JARDXH010000004.1"/>
</dbReference>
<dbReference type="Gene3D" id="3.50.50.60">
    <property type="entry name" value="FAD/NAD(P)-binding domain"/>
    <property type="match status" value="1"/>
</dbReference>
<organism evidence="1 2">
    <name type="scientific">Aquirufa regiilacus</name>
    <dbReference type="NCBI Taxonomy" id="3024868"/>
    <lineage>
        <taxon>Bacteria</taxon>
        <taxon>Pseudomonadati</taxon>
        <taxon>Bacteroidota</taxon>
        <taxon>Cytophagia</taxon>
        <taxon>Cytophagales</taxon>
        <taxon>Flectobacillaceae</taxon>
        <taxon>Aquirufa</taxon>
    </lineage>
</organism>
<proteinExistence type="predicted"/>
<evidence type="ECO:0000313" key="2">
    <source>
        <dbReference type="Proteomes" id="UP001249959"/>
    </source>
</evidence>
<dbReference type="Pfam" id="PF05834">
    <property type="entry name" value="Lycopene_cycl"/>
    <property type="match status" value="1"/>
</dbReference>
<dbReference type="Proteomes" id="UP001249959">
    <property type="component" value="Unassembled WGS sequence"/>
</dbReference>
<accession>A0ABU3TQ24</accession>
<comment type="caution">
    <text evidence="1">The sequence shown here is derived from an EMBL/GenBank/DDBJ whole genome shotgun (WGS) entry which is preliminary data.</text>
</comment>
<protein>
    <submittedName>
        <fullName evidence="1">Lycopene cyclase family protein</fullName>
    </submittedName>
</protein>
<reference evidence="1 2" key="1">
    <citation type="submission" date="2023-09" db="EMBL/GenBank/DDBJ databases">
        <title>Aquirufa genomes.</title>
        <authorList>
            <person name="Pitt A."/>
        </authorList>
    </citation>
    <scope>NUCLEOTIDE SEQUENCE [LARGE SCALE GENOMIC DNA]</scope>
    <source>
        <strain evidence="1 2">LEOWEIH-7C</strain>
    </source>
</reference>
<gene>
    <name evidence="1" type="ORF">PQG45_02820</name>
</gene>
<evidence type="ECO:0000313" key="1">
    <source>
        <dbReference type="EMBL" id="MDU0807965.1"/>
    </source>
</evidence>
<dbReference type="EMBL" id="JAVNWW010000001">
    <property type="protein sequence ID" value="MDU0807965.1"/>
    <property type="molecule type" value="Genomic_DNA"/>
</dbReference>
<keyword evidence="2" id="KW-1185">Reference proteome</keyword>
<dbReference type="InterPro" id="IPR036188">
    <property type="entry name" value="FAD/NAD-bd_sf"/>
</dbReference>
<sequence length="376" mass="43892">MKAVTVYDLAIVGAGASGLQLLYEYLQKAENIDKKVLLIDSGDRSKKSWCFWSTEDQTSFPFLIEKSWSKIRYRSSLSVSRTEEIGSHQYHYIPSERFFEYFFGTYIPDHSQITWVTGWVKDLNTDDTQTQIELTNGELFVTQKVADSRIPAITKSVKPRVYQHFWGKFVEFDSDVLDSQAVTLMDFSIKQSNPAFTVFHYILPFSPRKALIETTVFSTEGYDEQAFEMLWKKYIQENYEGKTFQIVGEERGTIPMVQMPNQPKNDPIFPIGTAAGRVKPSTGYAFTRMHQDAKDRVNQQKGIPKARYTFYDSILLNMIQEENQVIPKVMDRLFSKMKYVNILRFLDEKTSIWEELKLFSQMQIPLFLKHLFTMKR</sequence>